<protein>
    <recommendedName>
        <fullName evidence="1">Serine aminopeptidase S33 domain-containing protein</fullName>
    </recommendedName>
</protein>
<dbReference type="Proteomes" id="UP000219331">
    <property type="component" value="Unassembled WGS sequence"/>
</dbReference>
<dbReference type="AlphaFoldDB" id="A0A285S6T5"/>
<dbReference type="InterPro" id="IPR022742">
    <property type="entry name" value="Hydrolase_4"/>
</dbReference>
<dbReference type="InterPro" id="IPR029058">
    <property type="entry name" value="AB_hydrolase_fold"/>
</dbReference>
<reference evidence="2 3" key="1">
    <citation type="submission" date="2017-08" db="EMBL/GenBank/DDBJ databases">
        <authorList>
            <person name="de Groot N.N."/>
        </authorList>
    </citation>
    <scope>NUCLEOTIDE SEQUENCE [LARGE SCALE GENOMIC DNA]</scope>
    <source>
        <strain evidence="2 3">USBA 352</strain>
    </source>
</reference>
<evidence type="ECO:0000313" key="3">
    <source>
        <dbReference type="Proteomes" id="UP000219331"/>
    </source>
</evidence>
<dbReference type="SUPFAM" id="SSF53474">
    <property type="entry name" value="alpha/beta-Hydrolases"/>
    <property type="match status" value="1"/>
</dbReference>
<organism evidence="2 3">
    <name type="scientific">Stappia indica</name>
    <dbReference type="NCBI Taxonomy" id="538381"/>
    <lineage>
        <taxon>Bacteria</taxon>
        <taxon>Pseudomonadati</taxon>
        <taxon>Pseudomonadota</taxon>
        <taxon>Alphaproteobacteria</taxon>
        <taxon>Hyphomicrobiales</taxon>
        <taxon>Stappiaceae</taxon>
        <taxon>Stappia</taxon>
    </lineage>
</organism>
<dbReference type="PANTHER" id="PTHR43265">
    <property type="entry name" value="ESTERASE ESTD"/>
    <property type="match status" value="1"/>
</dbReference>
<dbReference type="GO" id="GO:0052689">
    <property type="term" value="F:carboxylic ester hydrolase activity"/>
    <property type="evidence" value="ECO:0007669"/>
    <property type="project" value="TreeGrafter"/>
</dbReference>
<evidence type="ECO:0000313" key="2">
    <source>
        <dbReference type="EMBL" id="SOC03145.1"/>
    </source>
</evidence>
<keyword evidence="3" id="KW-1185">Reference proteome</keyword>
<evidence type="ECO:0000259" key="1">
    <source>
        <dbReference type="Pfam" id="PF12146"/>
    </source>
</evidence>
<dbReference type="OrthoDB" id="9765647at2"/>
<proteinExistence type="predicted"/>
<name>A0A285S6T5_9HYPH</name>
<feature type="domain" description="Serine aminopeptidase S33" evidence="1">
    <location>
        <begin position="68"/>
        <end position="310"/>
    </location>
</feature>
<gene>
    <name evidence="2" type="ORF">SAMN05421512_10447</name>
</gene>
<dbReference type="Gene3D" id="3.40.50.1820">
    <property type="entry name" value="alpha/beta hydrolase"/>
    <property type="match status" value="1"/>
</dbReference>
<dbReference type="Pfam" id="PF12146">
    <property type="entry name" value="Hydrolase_4"/>
    <property type="match status" value="1"/>
</dbReference>
<dbReference type="EMBL" id="OBML01000004">
    <property type="protein sequence ID" value="SOC03145.1"/>
    <property type="molecule type" value="Genomic_DNA"/>
</dbReference>
<dbReference type="PANTHER" id="PTHR43265:SF1">
    <property type="entry name" value="ESTERASE ESTD"/>
    <property type="match status" value="1"/>
</dbReference>
<sequence>MHKPARTNRRRIALAMLALLALVAAGLALLSGLSDFDLDARSQRQLTFTSGAATLSGTLVLPDGAEERPQAVALLVHGDGPQDRWSNGGYLPLVNALLDRGIAVYSWDKPGIGASSGDWLAQSMQDRSEEARAAWAAVAQTLPQARGRIGFLGFSQAGWVLPAVAAQDGPKPAFFVLVGGAVSWQRQGDYFTARRLEAEGRTPEEIAQHLIETERSEEEMFSALAAGTLPEADAARAMETSVERLAFIRRNRHADASNAIAQVDAPFLAVWGAEDLNVDPQANAGDYRRLLPSSPHHRVEVLPGATHGLLRSSLFGYQLADQMPWYAKGAFLLLGRKAYAKGAIPLVGDWIVETVQGAN</sequence>
<accession>A0A285S6T5</accession>
<dbReference type="InterPro" id="IPR053145">
    <property type="entry name" value="AB_hydrolase_Est10"/>
</dbReference>
<dbReference type="STRING" id="538381.GCA_001696535_00347"/>